<proteinExistence type="predicted"/>
<name>A0ABW7R3W2_9ACTN</name>
<protein>
    <submittedName>
        <fullName evidence="1">Uncharacterized protein</fullName>
    </submittedName>
</protein>
<organism evidence="1 2">
    <name type="scientific">Streptomyces longisporoflavus</name>
    <dbReference type="NCBI Taxonomy" id="28044"/>
    <lineage>
        <taxon>Bacteria</taxon>
        <taxon>Bacillati</taxon>
        <taxon>Actinomycetota</taxon>
        <taxon>Actinomycetes</taxon>
        <taxon>Kitasatosporales</taxon>
        <taxon>Streptomycetaceae</taxon>
        <taxon>Streptomyces</taxon>
    </lineage>
</organism>
<dbReference type="RefSeq" id="WP_397719097.1">
    <property type="nucleotide sequence ID" value="NZ_JBIRGN010000019.1"/>
</dbReference>
<gene>
    <name evidence="1" type="ORF">ACH4F9_44045</name>
</gene>
<dbReference type="Proteomes" id="UP001610818">
    <property type="component" value="Unassembled WGS sequence"/>
</dbReference>
<evidence type="ECO:0000313" key="2">
    <source>
        <dbReference type="Proteomes" id="UP001610818"/>
    </source>
</evidence>
<comment type="caution">
    <text evidence="1">The sequence shown here is derived from an EMBL/GenBank/DDBJ whole genome shotgun (WGS) entry which is preliminary data.</text>
</comment>
<accession>A0ABW7R3W2</accession>
<dbReference type="EMBL" id="JBIRGQ010000019">
    <property type="protein sequence ID" value="MFH8551966.1"/>
    <property type="molecule type" value="Genomic_DNA"/>
</dbReference>
<keyword evidence="2" id="KW-1185">Reference proteome</keyword>
<evidence type="ECO:0000313" key="1">
    <source>
        <dbReference type="EMBL" id="MFH8551966.1"/>
    </source>
</evidence>
<sequence>MSQEVVHGRLCRLVTSVRGPDHGEPTGPAFSALLADVLGVSPRQDVTEQWIRIEADVPHALSESERLTVLRFLLAQAVPFGHHLHRDGTSTIWAEVDARRRDEP</sequence>
<reference evidence="1 2" key="1">
    <citation type="submission" date="2024-10" db="EMBL/GenBank/DDBJ databases">
        <title>The Natural Products Discovery Center: Release of the First 8490 Sequenced Strains for Exploring Actinobacteria Biosynthetic Diversity.</title>
        <authorList>
            <person name="Kalkreuter E."/>
            <person name="Kautsar S.A."/>
            <person name="Yang D."/>
            <person name="Bader C.D."/>
            <person name="Teijaro C.N."/>
            <person name="Fluegel L."/>
            <person name="Davis C.M."/>
            <person name="Simpson J.R."/>
            <person name="Lauterbach L."/>
            <person name="Steele A.D."/>
            <person name="Gui C."/>
            <person name="Meng S."/>
            <person name="Li G."/>
            <person name="Viehrig K."/>
            <person name="Ye F."/>
            <person name="Su P."/>
            <person name="Kiefer A.F."/>
            <person name="Nichols A."/>
            <person name="Cepeda A.J."/>
            <person name="Yan W."/>
            <person name="Fan B."/>
            <person name="Jiang Y."/>
            <person name="Adhikari A."/>
            <person name="Zheng C.-J."/>
            <person name="Schuster L."/>
            <person name="Cowan T.M."/>
            <person name="Smanski M.J."/>
            <person name="Chevrette M.G."/>
            <person name="De Carvalho L.P.S."/>
            <person name="Shen B."/>
        </authorList>
    </citation>
    <scope>NUCLEOTIDE SEQUENCE [LARGE SCALE GENOMIC DNA]</scope>
    <source>
        <strain evidence="1 2">NPDC017990</strain>
    </source>
</reference>